<dbReference type="OrthoDB" id="185373at2759"/>
<accession>A0A6J5Y5P7</accession>
<dbReference type="AlphaFoldDB" id="A0A6J5Y5P7"/>
<dbReference type="Pfam" id="PF12854">
    <property type="entry name" value="PPR_1"/>
    <property type="match status" value="1"/>
</dbReference>
<dbReference type="EMBL" id="CAEKDK010000008">
    <property type="protein sequence ID" value="CAB4290422.1"/>
    <property type="molecule type" value="Genomic_DNA"/>
</dbReference>
<evidence type="ECO:0000256" key="1">
    <source>
        <dbReference type="ARBA" id="ARBA00022737"/>
    </source>
</evidence>
<dbReference type="Gene3D" id="1.25.40.10">
    <property type="entry name" value="Tetratricopeptide repeat domain"/>
    <property type="match status" value="1"/>
</dbReference>
<dbReference type="InterPro" id="IPR002885">
    <property type="entry name" value="PPR_rpt"/>
</dbReference>
<dbReference type="InterPro" id="IPR011990">
    <property type="entry name" value="TPR-like_helical_dom_sf"/>
</dbReference>
<keyword evidence="6" id="KW-1185">Reference proteome</keyword>
<keyword evidence="1" id="KW-0677">Repeat</keyword>
<evidence type="ECO:0000313" key="3">
    <source>
        <dbReference type="EMBL" id="CAB4290422.1"/>
    </source>
</evidence>
<sequence length="97" mass="11168">MIERKDKPNEAVYDVIIHGHCKGGNVIKAYNLYKEMLHSGFVLHTVAVIGNTLRNFQLSDAERAKLLVDINHKEGIWMKFLMCLVIWPRTASFQIVE</sequence>
<evidence type="ECO:0008006" key="7">
    <source>
        <dbReference type="Google" id="ProtNLM"/>
    </source>
</evidence>
<organism evidence="4 6">
    <name type="scientific">Prunus armeniaca</name>
    <name type="common">Apricot</name>
    <name type="synonym">Armeniaca vulgaris</name>
    <dbReference type="NCBI Taxonomy" id="36596"/>
    <lineage>
        <taxon>Eukaryota</taxon>
        <taxon>Viridiplantae</taxon>
        <taxon>Streptophyta</taxon>
        <taxon>Embryophyta</taxon>
        <taxon>Tracheophyta</taxon>
        <taxon>Spermatophyta</taxon>
        <taxon>Magnoliopsida</taxon>
        <taxon>eudicotyledons</taxon>
        <taxon>Gunneridae</taxon>
        <taxon>Pentapetalae</taxon>
        <taxon>rosids</taxon>
        <taxon>fabids</taxon>
        <taxon>Rosales</taxon>
        <taxon>Rosaceae</taxon>
        <taxon>Amygdaloideae</taxon>
        <taxon>Amygdaleae</taxon>
        <taxon>Prunus</taxon>
    </lineage>
</organism>
<dbReference type="EMBL" id="CAEKKB010000008">
    <property type="protein sequence ID" value="CAB4320741.1"/>
    <property type="molecule type" value="Genomic_DNA"/>
</dbReference>
<dbReference type="PROSITE" id="PS51375">
    <property type="entry name" value="PPR"/>
    <property type="match status" value="1"/>
</dbReference>
<gene>
    <name evidence="3" type="ORF">CURHAP_LOCUS50422</name>
    <name evidence="4" type="ORF">ORAREDHAP_LOCUS49702</name>
</gene>
<reference evidence="4 5" key="2">
    <citation type="submission" date="2020-05" db="EMBL/GenBank/DDBJ databases">
        <authorList>
            <person name="Campoy J."/>
            <person name="Schneeberger K."/>
            <person name="Spophaly S."/>
        </authorList>
    </citation>
    <scope>NUCLEOTIDE SEQUENCE [LARGE SCALE GENOMIC DNA]</scope>
    <source>
        <strain evidence="4">PruArmRojPasFocal</strain>
    </source>
</reference>
<feature type="repeat" description="PPR" evidence="2">
    <location>
        <begin position="9"/>
        <end position="43"/>
    </location>
</feature>
<evidence type="ECO:0000313" key="6">
    <source>
        <dbReference type="Proteomes" id="UP000507245"/>
    </source>
</evidence>
<protein>
    <recommendedName>
        <fullName evidence="7">Pentatricopeptide repeat-containing protein</fullName>
    </recommendedName>
</protein>
<dbReference type="Proteomes" id="UP000507245">
    <property type="component" value="Unassembled WGS sequence"/>
</dbReference>
<evidence type="ECO:0000313" key="4">
    <source>
        <dbReference type="EMBL" id="CAB4320741.1"/>
    </source>
</evidence>
<proteinExistence type="predicted"/>
<reference evidence="6" key="1">
    <citation type="journal article" date="2020" name="Genome Biol.">
        <title>Gamete binning: chromosome-level and haplotype-resolved genome assembly enabled by high-throughput single-cell sequencing of gamete genomes.</title>
        <authorList>
            <person name="Campoy J.A."/>
            <person name="Sun H."/>
            <person name="Goel M."/>
            <person name="Jiao W.-B."/>
            <person name="Folz-Donahue K."/>
            <person name="Wang N."/>
            <person name="Rubio M."/>
            <person name="Liu C."/>
            <person name="Kukat C."/>
            <person name="Ruiz D."/>
            <person name="Huettel B."/>
            <person name="Schneeberger K."/>
        </authorList>
    </citation>
    <scope>NUCLEOTIDE SEQUENCE [LARGE SCALE GENOMIC DNA]</scope>
    <source>
        <strain evidence="6">cv. Rojo Pasion</strain>
    </source>
</reference>
<dbReference type="Proteomes" id="UP000507222">
    <property type="component" value="Unassembled WGS sequence"/>
</dbReference>
<evidence type="ECO:0000256" key="2">
    <source>
        <dbReference type="PROSITE-ProRule" id="PRU00708"/>
    </source>
</evidence>
<evidence type="ECO:0000313" key="5">
    <source>
        <dbReference type="Proteomes" id="UP000507222"/>
    </source>
</evidence>
<dbReference type="NCBIfam" id="TIGR00756">
    <property type="entry name" value="PPR"/>
    <property type="match status" value="1"/>
</dbReference>
<name>A0A6J5Y5P7_PRUAR</name>